<dbReference type="PROSITE" id="PS00435">
    <property type="entry name" value="PEROXIDASE_1"/>
    <property type="match status" value="1"/>
</dbReference>
<evidence type="ECO:0000313" key="17">
    <source>
        <dbReference type="Proteomes" id="UP000218811"/>
    </source>
</evidence>
<feature type="binding site" evidence="11">
    <location>
        <position position="59"/>
    </location>
    <ligand>
        <name>Ca(2+)</name>
        <dbReference type="ChEBI" id="CHEBI:29108"/>
        <label>1</label>
    </ligand>
</feature>
<evidence type="ECO:0000259" key="15">
    <source>
        <dbReference type="PROSITE" id="PS50873"/>
    </source>
</evidence>
<keyword evidence="2 14" id="KW-0575">Peroxidase</keyword>
<evidence type="ECO:0000256" key="13">
    <source>
        <dbReference type="PIRSR" id="PIRSR601621-4"/>
    </source>
</evidence>
<dbReference type="EMBL" id="KB468053">
    <property type="protein sequence ID" value="PCH40117.1"/>
    <property type="molecule type" value="Genomic_DNA"/>
</dbReference>
<feature type="domain" description="Plant heme peroxidase family profile" evidence="15">
    <location>
        <begin position="53"/>
        <end position="326"/>
    </location>
</feature>
<feature type="binding site" evidence="11">
    <location>
        <position position="211"/>
    </location>
    <ligand>
        <name>Ca(2+)</name>
        <dbReference type="ChEBI" id="CHEBI:29108"/>
        <label>2</label>
    </ligand>
</feature>
<comment type="similarity">
    <text evidence="1 14">Belongs to the peroxidase family. Ligninase subfamily.</text>
</comment>
<protein>
    <recommendedName>
        <fullName evidence="14">Peroxidase</fullName>
        <ecNumber evidence="14">1.11.1.-</ecNumber>
    </recommendedName>
</protein>
<comment type="cofactor">
    <cofactor evidence="11 14">
        <name>Ca(2+)</name>
        <dbReference type="ChEBI" id="CHEBI:29108"/>
    </cofactor>
    <text evidence="11 14">Binds 2 calcium ions per subunit.</text>
</comment>
<dbReference type="Proteomes" id="UP000218811">
    <property type="component" value="Unassembled WGS sequence"/>
</dbReference>
<feature type="active site" description="Proton acceptor" evidence="10">
    <location>
        <position position="58"/>
    </location>
</feature>
<reference evidence="16 17" key="1">
    <citation type="journal article" date="2012" name="Science">
        <title>The Paleozoic origin of enzymatic lignin decomposition reconstructed from 31 fungal genomes.</title>
        <authorList>
            <person name="Floudas D."/>
            <person name="Binder M."/>
            <person name="Riley R."/>
            <person name="Barry K."/>
            <person name="Blanchette R.A."/>
            <person name="Henrissat B."/>
            <person name="Martinez A.T."/>
            <person name="Otillar R."/>
            <person name="Spatafora J.W."/>
            <person name="Yadav J.S."/>
            <person name="Aerts A."/>
            <person name="Benoit I."/>
            <person name="Boyd A."/>
            <person name="Carlson A."/>
            <person name="Copeland A."/>
            <person name="Coutinho P.M."/>
            <person name="de Vries R.P."/>
            <person name="Ferreira P."/>
            <person name="Findley K."/>
            <person name="Foster B."/>
            <person name="Gaskell J."/>
            <person name="Glotzer D."/>
            <person name="Gorecki P."/>
            <person name="Heitman J."/>
            <person name="Hesse C."/>
            <person name="Hori C."/>
            <person name="Igarashi K."/>
            <person name="Jurgens J.A."/>
            <person name="Kallen N."/>
            <person name="Kersten P."/>
            <person name="Kohler A."/>
            <person name="Kuees U."/>
            <person name="Kumar T.K.A."/>
            <person name="Kuo A."/>
            <person name="LaButti K."/>
            <person name="Larrondo L.F."/>
            <person name="Lindquist E."/>
            <person name="Ling A."/>
            <person name="Lombard V."/>
            <person name="Lucas S."/>
            <person name="Lundell T."/>
            <person name="Martin R."/>
            <person name="McLaughlin D.J."/>
            <person name="Morgenstern I."/>
            <person name="Morin E."/>
            <person name="Murat C."/>
            <person name="Nagy L.G."/>
            <person name="Nolan M."/>
            <person name="Ohm R.A."/>
            <person name="Patyshakuliyeva A."/>
            <person name="Rokas A."/>
            <person name="Ruiz-Duenas F.J."/>
            <person name="Sabat G."/>
            <person name="Salamov A."/>
            <person name="Samejima M."/>
            <person name="Schmutz J."/>
            <person name="Slot J.C."/>
            <person name="St John F."/>
            <person name="Stenlid J."/>
            <person name="Sun H."/>
            <person name="Sun S."/>
            <person name="Syed K."/>
            <person name="Tsang A."/>
            <person name="Wiebenga A."/>
            <person name="Young D."/>
            <person name="Pisabarro A."/>
            <person name="Eastwood D.C."/>
            <person name="Martin F."/>
            <person name="Cullen D."/>
            <person name="Grigoriev I.V."/>
            <person name="Hibbett D.S."/>
        </authorList>
    </citation>
    <scope>NUCLEOTIDE SEQUENCE [LARGE SCALE GENOMIC DNA]</scope>
    <source>
        <strain evidence="16 17">MD-104</strain>
    </source>
</reference>
<feature type="disulfide bond" evidence="13">
    <location>
        <begin position="45"/>
        <end position="131"/>
    </location>
</feature>
<organism evidence="16 17">
    <name type="scientific">Wolfiporia cocos (strain MD-104)</name>
    <name type="common">Brown rot fungus</name>
    <dbReference type="NCBI Taxonomy" id="742152"/>
    <lineage>
        <taxon>Eukaryota</taxon>
        <taxon>Fungi</taxon>
        <taxon>Dikarya</taxon>
        <taxon>Basidiomycota</taxon>
        <taxon>Agaricomycotina</taxon>
        <taxon>Agaricomycetes</taxon>
        <taxon>Polyporales</taxon>
        <taxon>Phaeolaceae</taxon>
        <taxon>Wolfiporia</taxon>
    </lineage>
</organism>
<feature type="chain" id="PRO_5013429535" description="Peroxidase" evidence="14">
    <location>
        <begin position="18"/>
        <end position="330"/>
    </location>
</feature>
<dbReference type="GO" id="GO:0034599">
    <property type="term" value="P:cellular response to oxidative stress"/>
    <property type="evidence" value="ECO:0007669"/>
    <property type="project" value="InterPro"/>
</dbReference>
<dbReference type="EC" id="1.11.1.-" evidence="14"/>
<dbReference type="PANTHER" id="PTHR31356">
    <property type="entry name" value="THYLAKOID LUMENAL 29 KDA PROTEIN, CHLOROPLASTIC-RELATED"/>
    <property type="match status" value="1"/>
</dbReference>
<dbReference type="GO" id="GO:0042744">
    <property type="term" value="P:hydrogen peroxide catabolic process"/>
    <property type="evidence" value="ECO:0007669"/>
    <property type="project" value="TreeGrafter"/>
</dbReference>
<keyword evidence="3 11" id="KW-0349">Heme</keyword>
<dbReference type="InterPro" id="IPR024589">
    <property type="entry name" value="Ligninase_C"/>
</dbReference>
<evidence type="ECO:0000256" key="8">
    <source>
        <dbReference type="ARBA" id="ARBA00023157"/>
    </source>
</evidence>
<dbReference type="OrthoDB" id="2113341at2759"/>
<evidence type="ECO:0000256" key="7">
    <source>
        <dbReference type="ARBA" id="ARBA00023004"/>
    </source>
</evidence>
<evidence type="ECO:0000256" key="14">
    <source>
        <dbReference type="RuleBase" id="RU363051"/>
    </source>
</evidence>
<dbReference type="PRINTS" id="PR00462">
    <property type="entry name" value="LIGNINASE"/>
</dbReference>
<dbReference type="InterPro" id="IPR019793">
    <property type="entry name" value="Peroxidases_heam-ligand_BS"/>
</dbReference>
<evidence type="ECO:0000256" key="2">
    <source>
        <dbReference type="ARBA" id="ARBA00022559"/>
    </source>
</evidence>
<dbReference type="AlphaFoldDB" id="A0A2H3JVD0"/>
<dbReference type="InterPro" id="IPR044831">
    <property type="entry name" value="Ccp1-like"/>
</dbReference>
<feature type="binding site" evidence="11">
    <location>
        <position position="81"/>
    </location>
    <ligand>
        <name>Ca(2+)</name>
        <dbReference type="ChEBI" id="CHEBI:29108"/>
        <label>1</label>
    </ligand>
</feature>
<keyword evidence="4 11" id="KW-0479">Metal-binding</keyword>
<proteinExistence type="inferred from homology"/>
<feature type="binding site" evidence="11">
    <location>
        <position position="206"/>
    </location>
    <ligand>
        <name>Ca(2+)</name>
        <dbReference type="ChEBI" id="CHEBI:29108"/>
        <label>2</label>
    </ligand>
</feature>
<dbReference type="GO" id="GO:0020037">
    <property type="term" value="F:heme binding"/>
    <property type="evidence" value="ECO:0007669"/>
    <property type="project" value="UniProtKB-UniRule"/>
</dbReference>
<feature type="binding site" evidence="11">
    <location>
        <position position="79"/>
    </location>
    <ligand>
        <name>Ca(2+)</name>
        <dbReference type="ChEBI" id="CHEBI:29108"/>
        <label>1</label>
    </ligand>
</feature>
<dbReference type="PROSITE" id="PS50873">
    <property type="entry name" value="PEROXIDASE_4"/>
    <property type="match status" value="1"/>
</dbReference>
<dbReference type="PRINTS" id="PR00458">
    <property type="entry name" value="PEROXIDASE"/>
</dbReference>
<feature type="site" description="Transition state stabilizer" evidence="12">
    <location>
        <position position="54"/>
    </location>
</feature>
<keyword evidence="17" id="KW-1185">Reference proteome</keyword>
<keyword evidence="9" id="KW-0325">Glycoprotein</keyword>
<name>A0A2H3JVD0_WOLCO</name>
<keyword evidence="7 11" id="KW-0408">Iron</keyword>
<gene>
    <name evidence="16" type="primary">GP1</name>
    <name evidence="16" type="ORF">WOLCODRAFT_136670</name>
</gene>
<feature type="disulfide bond" evidence="13">
    <location>
        <begin position="25"/>
        <end position="293"/>
    </location>
</feature>
<evidence type="ECO:0000256" key="11">
    <source>
        <dbReference type="PIRSR" id="PIRSR601621-2"/>
    </source>
</evidence>
<feature type="signal peptide" evidence="14">
    <location>
        <begin position="1"/>
        <end position="17"/>
    </location>
</feature>
<evidence type="ECO:0000256" key="1">
    <source>
        <dbReference type="ARBA" id="ARBA00006089"/>
    </source>
</evidence>
<feature type="binding site" evidence="11">
    <location>
        <position position="204"/>
    </location>
    <ligand>
        <name>Ca(2+)</name>
        <dbReference type="ChEBI" id="CHEBI:29108"/>
        <label>2</label>
    </ligand>
</feature>
<feature type="disulfide bond" evidence="13">
    <location>
        <begin position="259"/>
        <end position="322"/>
    </location>
</feature>
<dbReference type="PANTHER" id="PTHR31356:SF66">
    <property type="entry name" value="CATALASE-PEROXIDASE"/>
    <property type="match status" value="1"/>
</dbReference>
<evidence type="ECO:0000256" key="10">
    <source>
        <dbReference type="PIRSR" id="PIRSR601621-1"/>
    </source>
</evidence>
<dbReference type="InterPro" id="IPR001621">
    <property type="entry name" value="Ligninase"/>
</dbReference>
<dbReference type="Pfam" id="PF00141">
    <property type="entry name" value="peroxidase"/>
    <property type="match status" value="1"/>
</dbReference>
<feature type="binding site" description="axial binding residue" evidence="11">
    <location>
        <position position="186"/>
    </location>
    <ligand>
        <name>heme b</name>
        <dbReference type="ChEBI" id="CHEBI:60344"/>
    </ligand>
    <ligandPart>
        <name>Fe</name>
        <dbReference type="ChEBI" id="CHEBI:18248"/>
    </ligandPart>
</feature>
<keyword evidence="6 14" id="KW-0560">Oxidoreductase</keyword>
<dbReference type="OMA" id="SNCLGGP"/>
<keyword evidence="8 13" id="KW-1015">Disulfide bond</keyword>
<dbReference type="GO" id="GO:0004601">
    <property type="term" value="F:peroxidase activity"/>
    <property type="evidence" value="ECO:0007669"/>
    <property type="project" value="UniProtKB-KW"/>
</dbReference>
<accession>A0A2H3JVD0</accession>
<dbReference type="Pfam" id="PF11895">
    <property type="entry name" value="Peroxidase_ext"/>
    <property type="match status" value="1"/>
</dbReference>
<evidence type="ECO:0000256" key="9">
    <source>
        <dbReference type="ARBA" id="ARBA00023180"/>
    </source>
</evidence>
<dbReference type="InterPro" id="IPR010255">
    <property type="entry name" value="Haem_peroxidase_sf"/>
</dbReference>
<dbReference type="Gene3D" id="1.10.520.10">
    <property type="match status" value="1"/>
</dbReference>
<feature type="binding site" evidence="11">
    <location>
        <position position="187"/>
    </location>
    <ligand>
        <name>Ca(2+)</name>
        <dbReference type="ChEBI" id="CHEBI:29108"/>
        <label>2</label>
    </ligand>
</feature>
<evidence type="ECO:0000256" key="3">
    <source>
        <dbReference type="ARBA" id="ARBA00022617"/>
    </source>
</evidence>
<evidence type="ECO:0000256" key="5">
    <source>
        <dbReference type="ARBA" id="ARBA00022729"/>
    </source>
</evidence>
<dbReference type="STRING" id="742152.A0A2H3JVD0"/>
<dbReference type="InterPro" id="IPR002016">
    <property type="entry name" value="Haem_peroxidase"/>
</dbReference>
<comment type="cofactor">
    <cofactor evidence="11">
        <name>heme b</name>
        <dbReference type="ChEBI" id="CHEBI:60344"/>
    </cofactor>
    <text evidence="11">Binds 1 heme b (iron(II)-protoporphyrin IX) group per subunit.</text>
</comment>
<sequence length="330" mass="35501">MRACYLVLSLLAVFVAGMTQKAPECGRWYTILDEIQANLFNEGRCGNQAREAIRLTFHDGIGRSAALQASGRFGGGGADGSIIKFAHTELANPANDGLEDVVYALKHFADNHNVSYGDIIQFAGAVALSNCPGSPRLAFHFGRPQAIAPSPPNLVPSPSDSAEQLLARMEDAGFTADDTVALLAAHSLAVQRTIDPSIPGTPLDSTPGEFDAQFYLEMLLKGTAYPGKGHSSAEAKSPMKHEFRLASDAAVARHSSTACKWQSFIGDQRGLQASFRDAMLKLANQGFDDLVDCSDVIPIPRRSNRLLQYPTGKNYSDIEQFCPDVPFPGL</sequence>
<dbReference type="SUPFAM" id="SSF48113">
    <property type="entry name" value="Heme-dependent peroxidases"/>
    <property type="match status" value="1"/>
</dbReference>
<dbReference type="Gene3D" id="1.10.420.10">
    <property type="entry name" value="Peroxidase, domain 2"/>
    <property type="match status" value="1"/>
</dbReference>
<evidence type="ECO:0000256" key="4">
    <source>
        <dbReference type="ARBA" id="ARBA00022723"/>
    </source>
</evidence>
<evidence type="ECO:0000313" key="16">
    <source>
        <dbReference type="EMBL" id="PCH40117.1"/>
    </source>
</evidence>
<dbReference type="GO" id="GO:0000302">
    <property type="term" value="P:response to reactive oxygen species"/>
    <property type="evidence" value="ECO:0007669"/>
    <property type="project" value="TreeGrafter"/>
</dbReference>
<keyword evidence="11 14" id="KW-0106">Calcium</keyword>
<feature type="binding site" evidence="11">
    <location>
        <position position="77"/>
    </location>
    <ligand>
        <name>Ca(2+)</name>
        <dbReference type="ChEBI" id="CHEBI:29108"/>
        <label>1</label>
    </ligand>
</feature>
<evidence type="ECO:0000256" key="12">
    <source>
        <dbReference type="PIRSR" id="PIRSR601621-3"/>
    </source>
</evidence>
<keyword evidence="5 14" id="KW-0732">Signal</keyword>
<evidence type="ECO:0000256" key="6">
    <source>
        <dbReference type="ARBA" id="ARBA00023002"/>
    </source>
</evidence>
<dbReference type="GO" id="GO:0046872">
    <property type="term" value="F:metal ion binding"/>
    <property type="evidence" value="ECO:0007669"/>
    <property type="project" value="UniProtKB-UniRule"/>
</dbReference>